<keyword evidence="2" id="KW-1185">Reference proteome</keyword>
<evidence type="ECO:0000313" key="2">
    <source>
        <dbReference type="Proteomes" id="UP000007730"/>
    </source>
</evidence>
<dbReference type="Proteomes" id="UP000007730">
    <property type="component" value="Chromosome"/>
</dbReference>
<dbReference type="KEGG" id="oca:OCAR_4321"/>
<protein>
    <submittedName>
        <fullName evidence="1">Uncharacterized protein</fullName>
    </submittedName>
</protein>
<dbReference type="KEGG" id="ocg:OCA5_c02040"/>
<dbReference type="EMBL" id="CP002826">
    <property type="protein sequence ID" value="AEI04934.1"/>
    <property type="molecule type" value="Genomic_DNA"/>
</dbReference>
<dbReference type="STRING" id="504832.OCA5_c02040"/>
<dbReference type="HOGENOM" id="CLU_3082462_0_0_5"/>
<sequence>MSAYFVEAVVRTGTEANPWTRIIDEGRFSNMREAIVLGPHPRKVPSFDENRL</sequence>
<name>B6JAE4_AFIC5</name>
<organism evidence="1 2">
    <name type="scientific">Afipia carboxidovorans (strain ATCC 49405 / DSM 1227 / KCTC 32145 / OM5)</name>
    <name type="common">Oligotropha carboxidovorans</name>
    <dbReference type="NCBI Taxonomy" id="504832"/>
    <lineage>
        <taxon>Bacteria</taxon>
        <taxon>Pseudomonadati</taxon>
        <taxon>Pseudomonadota</taxon>
        <taxon>Alphaproteobacteria</taxon>
        <taxon>Hyphomicrobiales</taxon>
        <taxon>Nitrobacteraceae</taxon>
        <taxon>Afipia</taxon>
    </lineage>
</organism>
<proteinExistence type="predicted"/>
<evidence type="ECO:0000313" key="1">
    <source>
        <dbReference type="EMBL" id="AEI04934.1"/>
    </source>
</evidence>
<reference evidence="1 2" key="1">
    <citation type="journal article" date="2011" name="J. Bacteriol.">
        <title>Complete genome sequences of the chemolithoautotrophic Oligotropha carboxidovorans strains OM4 and OM5.</title>
        <authorList>
            <person name="Volland S."/>
            <person name="Rachinger M."/>
            <person name="Strittmatter A."/>
            <person name="Daniel R."/>
            <person name="Gottschalk G."/>
            <person name="Meyer O."/>
        </authorList>
    </citation>
    <scope>NUCLEOTIDE SEQUENCE [LARGE SCALE GENOMIC DNA]</scope>
    <source>
        <strain evidence="2">ATCC 49405 / DSM 1227 / KCTC 32145 / OM5</strain>
    </source>
</reference>
<accession>B6JAE4</accession>
<dbReference type="AlphaFoldDB" id="B6JAE4"/>
<gene>
    <name evidence="1" type="ordered locus">OCA5_c02040</name>
</gene>